<dbReference type="Pfam" id="PF18511">
    <property type="entry name" value="F-box_5"/>
    <property type="match status" value="1"/>
</dbReference>
<protein>
    <recommendedName>
        <fullName evidence="1">COI1 F-box domain-containing protein</fullName>
    </recommendedName>
</protein>
<accession>A0AAD1Z9E8</accession>
<dbReference type="CDD" id="cd22159">
    <property type="entry name" value="F-box_AtTIR1-like"/>
    <property type="match status" value="1"/>
</dbReference>
<dbReference type="AlphaFoldDB" id="A0AAD1Z9E8"/>
<dbReference type="InterPro" id="IPR036047">
    <property type="entry name" value="F-box-like_dom_sf"/>
</dbReference>
<feature type="domain" description="COI1 F-box" evidence="1">
    <location>
        <begin position="11"/>
        <end position="46"/>
    </location>
</feature>
<sequence>MRGFDLINVMLPDEIMVEIFRSLESNENREAASLVCKRWLHLARLSCETIHIGFSTSTDALVELLIDRFVNVRDVFIDESPFTSLALKMLRIQGGAVLLNLYGNSIDGMTKCCLSDSGLAAVGDGSNYAYWKVRTRAFLKALDGI</sequence>
<evidence type="ECO:0000313" key="2">
    <source>
        <dbReference type="EMBL" id="CAI9762952.1"/>
    </source>
</evidence>
<dbReference type="FunFam" id="1.20.1280.50:FF:000023">
    <property type="entry name" value="F-box/LRR-repeat protein 4"/>
    <property type="match status" value="1"/>
</dbReference>
<evidence type="ECO:0000259" key="1">
    <source>
        <dbReference type="Pfam" id="PF18511"/>
    </source>
</evidence>
<organism evidence="2 3">
    <name type="scientific">Fraxinus pennsylvanica</name>
    <dbReference type="NCBI Taxonomy" id="56036"/>
    <lineage>
        <taxon>Eukaryota</taxon>
        <taxon>Viridiplantae</taxon>
        <taxon>Streptophyta</taxon>
        <taxon>Embryophyta</taxon>
        <taxon>Tracheophyta</taxon>
        <taxon>Spermatophyta</taxon>
        <taxon>Magnoliopsida</taxon>
        <taxon>eudicotyledons</taxon>
        <taxon>Gunneridae</taxon>
        <taxon>Pentapetalae</taxon>
        <taxon>asterids</taxon>
        <taxon>lamiids</taxon>
        <taxon>Lamiales</taxon>
        <taxon>Oleaceae</taxon>
        <taxon>Oleeae</taxon>
        <taxon>Fraxinus</taxon>
    </lineage>
</organism>
<reference evidence="2" key="1">
    <citation type="submission" date="2023-05" db="EMBL/GenBank/DDBJ databases">
        <authorList>
            <person name="Huff M."/>
        </authorList>
    </citation>
    <scope>NUCLEOTIDE SEQUENCE</scope>
</reference>
<evidence type="ECO:0000313" key="3">
    <source>
        <dbReference type="Proteomes" id="UP000834106"/>
    </source>
</evidence>
<dbReference type="Gene3D" id="1.20.1280.50">
    <property type="match status" value="1"/>
</dbReference>
<gene>
    <name evidence="2" type="ORF">FPE_LOCUS10382</name>
</gene>
<dbReference type="InterPro" id="IPR041567">
    <property type="entry name" value="COI1_F-box"/>
</dbReference>
<proteinExistence type="predicted"/>
<dbReference type="EMBL" id="OU503041">
    <property type="protein sequence ID" value="CAI9762952.1"/>
    <property type="molecule type" value="Genomic_DNA"/>
</dbReference>
<name>A0AAD1Z9E8_9LAMI</name>
<dbReference type="SUPFAM" id="SSF81383">
    <property type="entry name" value="F-box domain"/>
    <property type="match status" value="1"/>
</dbReference>
<keyword evidence="3" id="KW-1185">Reference proteome</keyword>
<dbReference type="Proteomes" id="UP000834106">
    <property type="component" value="Chromosome 6"/>
</dbReference>